<keyword evidence="5" id="KW-0411">Iron-sulfur</keyword>
<comment type="similarity">
    <text evidence="1">Belongs to the class-I fumarase family.</text>
</comment>
<dbReference type="PANTHER" id="PTHR30389">
    <property type="entry name" value="FUMARATE HYDRATASE-RELATED"/>
    <property type="match status" value="1"/>
</dbReference>
<reference evidence="8 9" key="1">
    <citation type="submission" date="2018-06" db="EMBL/GenBank/DDBJ databases">
        <title>Extensive metabolic versatility and redundancy in microbially diverse, dynamic hydrothermal sediments.</title>
        <authorList>
            <person name="Dombrowski N."/>
            <person name="Teske A."/>
            <person name="Baker B.J."/>
        </authorList>
    </citation>
    <scope>NUCLEOTIDE SEQUENCE [LARGE SCALE GENOMIC DNA]</scope>
    <source>
        <strain evidence="8">B47_G16</strain>
    </source>
</reference>
<dbReference type="Proteomes" id="UP000279422">
    <property type="component" value="Unassembled WGS sequence"/>
</dbReference>
<dbReference type="NCBIfam" id="NF004885">
    <property type="entry name" value="PRK06246.1"/>
    <property type="match status" value="1"/>
</dbReference>
<dbReference type="NCBIfam" id="TIGR00722">
    <property type="entry name" value="ttdA_fumA_fumB"/>
    <property type="match status" value="1"/>
</dbReference>
<gene>
    <name evidence="8" type="ORF">DRJ00_01500</name>
</gene>
<dbReference type="EMBL" id="QMPZ01000009">
    <property type="protein sequence ID" value="RLE10387.1"/>
    <property type="molecule type" value="Genomic_DNA"/>
</dbReference>
<keyword evidence="4" id="KW-0408">Iron</keyword>
<proteinExistence type="inferred from homology"/>
<evidence type="ECO:0000256" key="3">
    <source>
        <dbReference type="ARBA" id="ARBA00022723"/>
    </source>
</evidence>
<dbReference type="AlphaFoldDB" id="A0A497E5J4"/>
<dbReference type="Pfam" id="PF05681">
    <property type="entry name" value="Fumerase"/>
    <property type="match status" value="1"/>
</dbReference>
<name>A0A497E5J4_UNCAE</name>
<evidence type="ECO:0000256" key="5">
    <source>
        <dbReference type="ARBA" id="ARBA00023014"/>
    </source>
</evidence>
<evidence type="ECO:0000259" key="7">
    <source>
        <dbReference type="Pfam" id="PF05681"/>
    </source>
</evidence>
<feature type="domain" description="Fe-S hydro-lyase tartrate dehydratase alpha-type catalytic" evidence="7">
    <location>
        <begin position="11"/>
        <end position="279"/>
    </location>
</feature>
<organism evidence="8 9">
    <name type="scientific">Aerophobetes bacterium</name>
    <dbReference type="NCBI Taxonomy" id="2030807"/>
    <lineage>
        <taxon>Bacteria</taxon>
        <taxon>Candidatus Aerophobota</taxon>
    </lineage>
</organism>
<dbReference type="InterPro" id="IPR004646">
    <property type="entry name" value="Fe-S_hydro-lyase_TtdA-typ_cat"/>
</dbReference>
<dbReference type="PANTHER" id="PTHR30389:SF17">
    <property type="entry name" value="L(+)-TARTRATE DEHYDRATASE SUBUNIT ALPHA-RELATED"/>
    <property type="match status" value="1"/>
</dbReference>
<evidence type="ECO:0000313" key="8">
    <source>
        <dbReference type="EMBL" id="RLE10387.1"/>
    </source>
</evidence>
<evidence type="ECO:0000256" key="4">
    <source>
        <dbReference type="ARBA" id="ARBA00023004"/>
    </source>
</evidence>
<evidence type="ECO:0000313" key="9">
    <source>
        <dbReference type="Proteomes" id="UP000279422"/>
    </source>
</evidence>
<keyword evidence="6" id="KW-0456">Lyase</keyword>
<dbReference type="GO" id="GO:0051539">
    <property type="term" value="F:4 iron, 4 sulfur cluster binding"/>
    <property type="evidence" value="ECO:0007669"/>
    <property type="project" value="UniProtKB-KW"/>
</dbReference>
<accession>A0A497E5J4</accession>
<evidence type="ECO:0000256" key="1">
    <source>
        <dbReference type="ARBA" id="ARBA00008876"/>
    </source>
</evidence>
<protein>
    <submittedName>
        <fullName evidence="8">Fumarate hydratase</fullName>
    </submittedName>
</protein>
<evidence type="ECO:0000256" key="2">
    <source>
        <dbReference type="ARBA" id="ARBA00022485"/>
    </source>
</evidence>
<keyword evidence="3" id="KW-0479">Metal-binding</keyword>
<keyword evidence="2" id="KW-0004">4Fe-4S</keyword>
<evidence type="ECO:0000256" key="6">
    <source>
        <dbReference type="ARBA" id="ARBA00023239"/>
    </source>
</evidence>
<sequence>MREIRADEIKRAVKKLCMDANYYLPQDVIDALRKGYEREVSPIGKDILKKILKNIEVAGKQKLPLCQDTGVAVFFIDLGQEVKIVGKSLEDAINEGVREGYSEGYLRKSMVADPLFDRTNTKDNTPCIMHIRIVRGNKVRIAFVPKGGGAENMSRVAMLKPADGVKGVKRFVIQTVEEAGPNPCPPLIIGVGIGGDFEEVSLLAKRALLRKIGQHNPNARYAELEDELLVEINRLGIGPQGLGGRITALAVNIEHFPCHIASLPVAVNLQCHAARHKEIEI</sequence>
<comment type="caution">
    <text evidence="8">The sequence shown here is derived from an EMBL/GenBank/DDBJ whole genome shotgun (WGS) entry which is preliminary data.</text>
</comment>
<dbReference type="GO" id="GO:0016829">
    <property type="term" value="F:lyase activity"/>
    <property type="evidence" value="ECO:0007669"/>
    <property type="project" value="UniProtKB-KW"/>
</dbReference>
<dbReference type="InterPro" id="IPR051208">
    <property type="entry name" value="Class-I_Fumarase/Tartrate_DH"/>
</dbReference>
<dbReference type="GO" id="GO:0046872">
    <property type="term" value="F:metal ion binding"/>
    <property type="evidence" value="ECO:0007669"/>
    <property type="project" value="UniProtKB-KW"/>
</dbReference>